<sequence>MSSDRIRLGLIGLPKLVSISDLSDAIRLSKGLLFRCAKYPNKQYYTYTIPKKTGGTRVISQPSAELKAVQGWILRTILDRLSVSPACKGFVPGASTRDNATPHIGAKAIMCLDIQDFFPNVKASHVYSLYRTIGYSTQVASILTSLCTFHGGLPQGAPTSPALANLTCVRFDARILGYVGKRGIVYTRYADDLTFSAYSYSSLPRALPMITKIIESEGFLVNRQKTRIRGPARRHTVTGLVVTQNNVGVGRKTYRELRAKLHRLATMPIKAVKRKEIAKVKGSMAYLNSVDKVRRDRLDDYLIHLKMNYPKSILTKM</sequence>
<evidence type="ECO:0000256" key="4">
    <source>
        <dbReference type="ARBA" id="ARBA00022723"/>
    </source>
</evidence>
<dbReference type="PRINTS" id="PR00866">
    <property type="entry name" value="RNADNAPOLMS"/>
</dbReference>
<gene>
    <name evidence="11" type="ORF">KJ970_13810</name>
</gene>
<dbReference type="InterPro" id="IPR043502">
    <property type="entry name" value="DNA/RNA_pol_sf"/>
</dbReference>
<dbReference type="EC" id="2.7.7.49" evidence="1"/>
<evidence type="ECO:0000256" key="5">
    <source>
        <dbReference type="ARBA" id="ARBA00022842"/>
    </source>
</evidence>
<dbReference type="NCBIfam" id="NF038233">
    <property type="entry name" value="retron_St85_RT"/>
    <property type="match status" value="1"/>
</dbReference>
<dbReference type="Proteomes" id="UP000777784">
    <property type="component" value="Unassembled WGS sequence"/>
</dbReference>
<organism evidence="11 12">
    <name type="scientific">Eiseniibacteriota bacterium</name>
    <dbReference type="NCBI Taxonomy" id="2212470"/>
    <lineage>
        <taxon>Bacteria</taxon>
        <taxon>Candidatus Eiseniibacteriota</taxon>
    </lineage>
</organism>
<keyword evidence="7" id="KW-0051">Antiviral defense</keyword>
<evidence type="ECO:0000256" key="6">
    <source>
        <dbReference type="ARBA" id="ARBA00022918"/>
    </source>
</evidence>
<proteinExistence type="inferred from homology"/>
<feature type="domain" description="Reverse transcriptase" evidence="10">
    <location>
        <begin position="30"/>
        <end position="242"/>
    </location>
</feature>
<evidence type="ECO:0000313" key="11">
    <source>
        <dbReference type="EMBL" id="MBU2691991.1"/>
    </source>
</evidence>
<dbReference type="GO" id="GO:0046872">
    <property type="term" value="F:metal ion binding"/>
    <property type="evidence" value="ECO:0007669"/>
    <property type="project" value="UniProtKB-KW"/>
</dbReference>
<name>A0A948W7T6_UNCEI</name>
<keyword evidence="4" id="KW-0479">Metal-binding</keyword>
<dbReference type="Pfam" id="PF00078">
    <property type="entry name" value="RVT_1"/>
    <property type="match status" value="1"/>
</dbReference>
<evidence type="ECO:0000313" key="12">
    <source>
        <dbReference type="Proteomes" id="UP000777784"/>
    </source>
</evidence>
<evidence type="ECO:0000259" key="10">
    <source>
        <dbReference type="PROSITE" id="PS50878"/>
    </source>
</evidence>
<keyword evidence="2" id="KW-0808">Transferase</keyword>
<dbReference type="GO" id="GO:0051607">
    <property type="term" value="P:defense response to virus"/>
    <property type="evidence" value="ECO:0007669"/>
    <property type="project" value="UniProtKB-KW"/>
</dbReference>
<dbReference type="SUPFAM" id="SSF56672">
    <property type="entry name" value="DNA/RNA polymerases"/>
    <property type="match status" value="1"/>
</dbReference>
<dbReference type="PANTHER" id="PTHR34047:SF7">
    <property type="entry name" value="RNA-DIRECTED DNA POLYMERASE"/>
    <property type="match status" value="1"/>
</dbReference>
<comment type="caution">
    <text evidence="11">The sequence shown here is derived from an EMBL/GenBank/DDBJ whole genome shotgun (WGS) entry which is preliminary data.</text>
</comment>
<evidence type="ECO:0000256" key="3">
    <source>
        <dbReference type="ARBA" id="ARBA00022695"/>
    </source>
</evidence>
<dbReference type="GO" id="GO:0003723">
    <property type="term" value="F:RNA binding"/>
    <property type="evidence" value="ECO:0007669"/>
    <property type="project" value="InterPro"/>
</dbReference>
<comment type="similarity">
    <text evidence="8">Belongs to the bacterial reverse transcriptase family.</text>
</comment>
<comment type="catalytic activity">
    <reaction evidence="9">
        <text>DNA(n) + a 2'-deoxyribonucleoside 5'-triphosphate = DNA(n+1) + diphosphate</text>
        <dbReference type="Rhea" id="RHEA:22508"/>
        <dbReference type="Rhea" id="RHEA-COMP:17339"/>
        <dbReference type="Rhea" id="RHEA-COMP:17340"/>
        <dbReference type="ChEBI" id="CHEBI:33019"/>
        <dbReference type="ChEBI" id="CHEBI:61560"/>
        <dbReference type="ChEBI" id="CHEBI:173112"/>
        <dbReference type="EC" id="2.7.7.49"/>
    </reaction>
</comment>
<dbReference type="GO" id="GO:0003964">
    <property type="term" value="F:RNA-directed DNA polymerase activity"/>
    <property type="evidence" value="ECO:0007669"/>
    <property type="project" value="UniProtKB-KW"/>
</dbReference>
<dbReference type="PROSITE" id="PS50878">
    <property type="entry name" value="RT_POL"/>
    <property type="match status" value="1"/>
</dbReference>
<evidence type="ECO:0000256" key="1">
    <source>
        <dbReference type="ARBA" id="ARBA00012493"/>
    </source>
</evidence>
<dbReference type="InterPro" id="IPR051083">
    <property type="entry name" value="GrpII_Intron_Splice-Mob/Def"/>
</dbReference>
<keyword evidence="5" id="KW-0460">Magnesium</keyword>
<dbReference type="AlphaFoldDB" id="A0A948W7T6"/>
<dbReference type="EMBL" id="JAHJDP010000080">
    <property type="protein sequence ID" value="MBU2691991.1"/>
    <property type="molecule type" value="Genomic_DNA"/>
</dbReference>
<dbReference type="InterPro" id="IPR000477">
    <property type="entry name" value="RT_dom"/>
</dbReference>
<accession>A0A948W7T6</accession>
<dbReference type="PANTHER" id="PTHR34047">
    <property type="entry name" value="NUCLEAR INTRON MATURASE 1, MITOCHONDRIAL-RELATED"/>
    <property type="match status" value="1"/>
</dbReference>
<reference evidence="11" key="1">
    <citation type="submission" date="2021-05" db="EMBL/GenBank/DDBJ databases">
        <title>Energy efficiency and biological interactions define the core microbiome of deep oligotrophic groundwater.</title>
        <authorList>
            <person name="Mehrshad M."/>
            <person name="Lopez-Fernandez M."/>
            <person name="Bell E."/>
            <person name="Bernier-Latmani R."/>
            <person name="Bertilsson S."/>
            <person name="Dopson M."/>
        </authorList>
    </citation>
    <scope>NUCLEOTIDE SEQUENCE</scope>
    <source>
        <strain evidence="11">Modern_marine.mb.64</strain>
    </source>
</reference>
<evidence type="ECO:0000256" key="2">
    <source>
        <dbReference type="ARBA" id="ARBA00022679"/>
    </source>
</evidence>
<evidence type="ECO:0000256" key="9">
    <source>
        <dbReference type="ARBA" id="ARBA00048173"/>
    </source>
</evidence>
<evidence type="ECO:0000256" key="8">
    <source>
        <dbReference type="ARBA" id="ARBA00034120"/>
    </source>
</evidence>
<protein>
    <recommendedName>
        <fullName evidence="1">RNA-directed DNA polymerase</fullName>
        <ecNumber evidence="1">2.7.7.49</ecNumber>
    </recommendedName>
</protein>
<dbReference type="InterPro" id="IPR000123">
    <property type="entry name" value="Reverse_transcriptase_msDNA"/>
</dbReference>
<keyword evidence="6 11" id="KW-0695">RNA-directed DNA polymerase</keyword>
<evidence type="ECO:0000256" key="7">
    <source>
        <dbReference type="ARBA" id="ARBA00023118"/>
    </source>
</evidence>
<keyword evidence="3" id="KW-0548">Nucleotidyltransferase</keyword>
<dbReference type="CDD" id="cd03487">
    <property type="entry name" value="RT_Bac_retron_II"/>
    <property type="match status" value="1"/>
</dbReference>